<dbReference type="Proteomes" id="UP000011518">
    <property type="component" value="Unassembled WGS sequence"/>
</dbReference>
<proteinExistence type="predicted"/>
<organism evidence="1 2">
    <name type="scientific">Tupaia chinensis</name>
    <name type="common">Chinese tree shrew</name>
    <name type="synonym">Tupaia belangeri chinensis</name>
    <dbReference type="NCBI Taxonomy" id="246437"/>
    <lineage>
        <taxon>Eukaryota</taxon>
        <taxon>Metazoa</taxon>
        <taxon>Chordata</taxon>
        <taxon>Craniata</taxon>
        <taxon>Vertebrata</taxon>
        <taxon>Euteleostomi</taxon>
        <taxon>Mammalia</taxon>
        <taxon>Eutheria</taxon>
        <taxon>Euarchontoglires</taxon>
        <taxon>Scandentia</taxon>
        <taxon>Tupaiidae</taxon>
        <taxon>Tupaia</taxon>
    </lineage>
</organism>
<protein>
    <submittedName>
        <fullName evidence="1">Uncharacterized protein</fullName>
    </submittedName>
</protein>
<dbReference type="InParanoid" id="L9LF55"/>
<evidence type="ECO:0000313" key="2">
    <source>
        <dbReference type="Proteomes" id="UP000011518"/>
    </source>
</evidence>
<reference evidence="2" key="2">
    <citation type="journal article" date="2013" name="Nat. Commun.">
        <title>Genome of the Chinese tree shrew.</title>
        <authorList>
            <person name="Fan Y."/>
            <person name="Huang Z.Y."/>
            <person name="Cao C.C."/>
            <person name="Chen C.S."/>
            <person name="Chen Y.X."/>
            <person name="Fan D.D."/>
            <person name="He J."/>
            <person name="Hou H.L."/>
            <person name="Hu L."/>
            <person name="Hu X.T."/>
            <person name="Jiang X.T."/>
            <person name="Lai R."/>
            <person name="Lang Y.S."/>
            <person name="Liang B."/>
            <person name="Liao S.G."/>
            <person name="Mu D."/>
            <person name="Ma Y.Y."/>
            <person name="Niu Y.Y."/>
            <person name="Sun X.Q."/>
            <person name="Xia J.Q."/>
            <person name="Xiao J."/>
            <person name="Xiong Z.Q."/>
            <person name="Xu L."/>
            <person name="Yang L."/>
            <person name="Zhang Y."/>
            <person name="Zhao W."/>
            <person name="Zhao X.D."/>
            <person name="Zheng Y.T."/>
            <person name="Zhou J.M."/>
            <person name="Zhu Y.B."/>
            <person name="Zhang G.J."/>
            <person name="Wang J."/>
            <person name="Yao Y.G."/>
        </authorList>
    </citation>
    <scope>NUCLEOTIDE SEQUENCE [LARGE SCALE GENOMIC DNA]</scope>
</reference>
<keyword evidence="2" id="KW-1185">Reference proteome</keyword>
<reference evidence="2" key="1">
    <citation type="submission" date="2012-07" db="EMBL/GenBank/DDBJ databases">
        <title>Genome of the Chinese tree shrew, a rising model animal genetically related to primates.</title>
        <authorList>
            <person name="Zhang G."/>
            <person name="Fan Y."/>
            <person name="Yao Y."/>
            <person name="Huang Z."/>
        </authorList>
    </citation>
    <scope>NUCLEOTIDE SEQUENCE [LARGE SCALE GENOMIC DNA]</scope>
</reference>
<evidence type="ECO:0000313" key="1">
    <source>
        <dbReference type="EMBL" id="ELW72467.1"/>
    </source>
</evidence>
<name>L9LF55_TUPCH</name>
<gene>
    <name evidence="1" type="ORF">TREES_T100009656</name>
</gene>
<sequence length="124" mass="13951">MVETESRDGLRVTVTTWVNTVSPPPPALVGPRITHQVRWLREEGCQQSSHVTLAKLLTGEPWETSRVAAQVLFVWTRTRFPSFTLGGQTRFCGYRHTAQWQGRPFAALQRLATGRGPVSFQTSE</sequence>
<dbReference type="AlphaFoldDB" id="L9LF55"/>
<dbReference type="EMBL" id="KB320407">
    <property type="protein sequence ID" value="ELW72467.1"/>
    <property type="molecule type" value="Genomic_DNA"/>
</dbReference>
<accession>L9LF55</accession>